<organism evidence="1 2">
    <name type="scientific">Leptospira gomenensis</name>
    <dbReference type="NCBI Taxonomy" id="2484974"/>
    <lineage>
        <taxon>Bacteria</taxon>
        <taxon>Pseudomonadati</taxon>
        <taxon>Spirochaetota</taxon>
        <taxon>Spirochaetia</taxon>
        <taxon>Leptospirales</taxon>
        <taxon>Leptospiraceae</taxon>
        <taxon>Leptospira</taxon>
    </lineage>
</organism>
<dbReference type="OrthoDB" id="344718at2"/>
<accession>A0A5F1YDB5</accession>
<protein>
    <submittedName>
        <fullName evidence="1">Uncharacterized protein</fullName>
    </submittedName>
</protein>
<reference evidence="1" key="1">
    <citation type="journal article" date="2019" name="PLoS Negl. Trop. Dis.">
        <title>Revisiting the worldwide diversity of Leptospira species in the environment.</title>
        <authorList>
            <person name="Vincent A.T."/>
            <person name="Schiettekatte O."/>
            <person name="Bourhy P."/>
            <person name="Veyrier F.J."/>
            <person name="Picardeau M."/>
        </authorList>
    </citation>
    <scope>NUCLEOTIDE SEQUENCE [LARGE SCALE GENOMIC DNA]</scope>
    <source>
        <strain evidence="1">201800299</strain>
    </source>
</reference>
<dbReference type="Proteomes" id="UP000298277">
    <property type="component" value="Unassembled WGS sequence"/>
</dbReference>
<proteinExistence type="predicted"/>
<dbReference type="EMBL" id="RQFA01000026">
    <property type="protein sequence ID" value="TGK36074.1"/>
    <property type="molecule type" value="Genomic_DNA"/>
</dbReference>
<keyword evidence="2" id="KW-1185">Reference proteome</keyword>
<evidence type="ECO:0000313" key="2">
    <source>
        <dbReference type="Proteomes" id="UP000298277"/>
    </source>
</evidence>
<dbReference type="AlphaFoldDB" id="A0A5F1YDB5"/>
<sequence>MFCCDCTGGSKKLDPKTYSVEGLKKQKLQSDKIPEQRTQLEVSNTAIINDRFEFLGISADESVFKDVESKFGNRYIRNHFNYKEIEIAYETLGLIFVFDSYGETIRKIIIKPPFQAVTSRGITLGKSTIQEALDVYEKTMYRPGEWTERKLEEKPHLCLEYGYPRYFPPRSISFCAEKNPSLPRKSVDKTFYLHQKIQRIFIH</sequence>
<evidence type="ECO:0000313" key="1">
    <source>
        <dbReference type="EMBL" id="TGK36074.1"/>
    </source>
</evidence>
<name>A0A5F1YDB5_9LEPT</name>
<comment type="caution">
    <text evidence="1">The sequence shown here is derived from an EMBL/GenBank/DDBJ whole genome shotgun (WGS) entry which is preliminary data.</text>
</comment>
<gene>
    <name evidence="1" type="ORF">EHQ17_04740</name>
</gene>